<proteinExistence type="predicted"/>
<dbReference type="PANTHER" id="PTHR47099:SF1">
    <property type="entry name" value="METHYLCOBAMIDE:COM METHYLTRANSFERASE MTBA"/>
    <property type="match status" value="1"/>
</dbReference>
<comment type="caution">
    <text evidence="2">The sequence shown here is derived from an EMBL/GenBank/DDBJ whole genome shotgun (WGS) entry which is preliminary data.</text>
</comment>
<dbReference type="PANTHER" id="PTHR47099">
    <property type="entry name" value="METHYLCOBAMIDE:COM METHYLTRANSFERASE MTBA"/>
    <property type="match status" value="1"/>
</dbReference>
<protein>
    <recommendedName>
        <fullName evidence="1">Uroporphyrinogen decarboxylase (URO-D) domain-containing protein</fullName>
    </recommendedName>
</protein>
<sequence length="163" mass="18251">MDIEERQRYQKECFPSIEGILLLDDIVGFISRRDFQKFGMSYLKKVYDSLNVPVKFFHNDSPCKASAPHLAEVGVNLLNFGIQHSLSEMREWTANKITLVGNLPPRDVLANGTPEEVKKATDGLIEVLDDRSRLILSCGGGMPPGVTTENIEAFIQTVKRLTV</sequence>
<dbReference type="InterPro" id="IPR052024">
    <property type="entry name" value="Methanogen_methyltrans"/>
</dbReference>
<evidence type="ECO:0000259" key="1">
    <source>
        <dbReference type="Pfam" id="PF01208"/>
    </source>
</evidence>
<dbReference type="EMBL" id="PDSK01000029">
    <property type="protein sequence ID" value="PIE35941.1"/>
    <property type="molecule type" value="Genomic_DNA"/>
</dbReference>
<reference evidence="2 3" key="1">
    <citation type="submission" date="2017-10" db="EMBL/GenBank/DDBJ databases">
        <title>Novel microbial diversity and functional potential in the marine mammal oral microbiome.</title>
        <authorList>
            <person name="Dudek N.K."/>
            <person name="Sun C.L."/>
            <person name="Burstein D."/>
            <person name="Kantor R.S."/>
            <person name="Aliaga Goltsman D.S."/>
            <person name="Bik E.M."/>
            <person name="Thomas B.C."/>
            <person name="Banfield J.F."/>
            <person name="Relman D.A."/>
        </authorList>
    </citation>
    <scope>NUCLEOTIDE SEQUENCE [LARGE SCALE GENOMIC DNA]</scope>
    <source>
        <strain evidence="2">DOLJORAL78_47_16</strain>
    </source>
</reference>
<accession>A0A2G6KJW2</accession>
<dbReference type="GO" id="GO:0006779">
    <property type="term" value="P:porphyrin-containing compound biosynthetic process"/>
    <property type="evidence" value="ECO:0007669"/>
    <property type="project" value="InterPro"/>
</dbReference>
<dbReference type="InterPro" id="IPR038071">
    <property type="entry name" value="UROD/MetE-like_sf"/>
</dbReference>
<feature type="domain" description="Uroporphyrinogen decarboxylase (URO-D)" evidence="1">
    <location>
        <begin position="20"/>
        <end position="160"/>
    </location>
</feature>
<dbReference type="Pfam" id="PF01208">
    <property type="entry name" value="URO-D"/>
    <property type="match status" value="1"/>
</dbReference>
<organism evidence="2 3">
    <name type="scientific">candidate division KSB3 bacterium</name>
    <dbReference type="NCBI Taxonomy" id="2044937"/>
    <lineage>
        <taxon>Bacteria</taxon>
        <taxon>candidate division KSB3</taxon>
    </lineage>
</organism>
<dbReference type="SUPFAM" id="SSF51726">
    <property type="entry name" value="UROD/MetE-like"/>
    <property type="match status" value="1"/>
</dbReference>
<dbReference type="Gene3D" id="3.20.20.210">
    <property type="match status" value="1"/>
</dbReference>
<evidence type="ECO:0000313" key="3">
    <source>
        <dbReference type="Proteomes" id="UP000230821"/>
    </source>
</evidence>
<dbReference type="Proteomes" id="UP000230821">
    <property type="component" value="Unassembled WGS sequence"/>
</dbReference>
<dbReference type="GO" id="GO:0004853">
    <property type="term" value="F:uroporphyrinogen decarboxylase activity"/>
    <property type="evidence" value="ECO:0007669"/>
    <property type="project" value="InterPro"/>
</dbReference>
<name>A0A2G6KJW2_9BACT</name>
<evidence type="ECO:0000313" key="2">
    <source>
        <dbReference type="EMBL" id="PIE35941.1"/>
    </source>
</evidence>
<gene>
    <name evidence="2" type="ORF">CSA56_02110</name>
</gene>
<dbReference type="AlphaFoldDB" id="A0A2G6KJW2"/>
<dbReference type="InterPro" id="IPR000257">
    <property type="entry name" value="Uroporphyrinogen_deCOase"/>
</dbReference>